<dbReference type="AlphaFoldDB" id="X1SX81"/>
<gene>
    <name evidence="1" type="ORF">S12H4_35299</name>
</gene>
<reference evidence="1" key="1">
    <citation type="journal article" date="2014" name="Front. Microbiol.">
        <title>High frequency of phylogenetically diverse reductive dehalogenase-homologous genes in deep subseafloor sedimentary metagenomes.</title>
        <authorList>
            <person name="Kawai M."/>
            <person name="Futagami T."/>
            <person name="Toyoda A."/>
            <person name="Takaki Y."/>
            <person name="Nishi S."/>
            <person name="Hori S."/>
            <person name="Arai W."/>
            <person name="Tsubouchi T."/>
            <person name="Morono Y."/>
            <person name="Uchiyama I."/>
            <person name="Ito T."/>
            <person name="Fujiyama A."/>
            <person name="Inagaki F."/>
            <person name="Takami H."/>
        </authorList>
    </citation>
    <scope>NUCLEOTIDE SEQUENCE</scope>
    <source>
        <strain evidence="1">Expedition CK06-06</strain>
    </source>
</reference>
<evidence type="ECO:0008006" key="2">
    <source>
        <dbReference type="Google" id="ProtNLM"/>
    </source>
</evidence>
<feature type="non-terminal residue" evidence="1">
    <location>
        <position position="1"/>
    </location>
</feature>
<organism evidence="1">
    <name type="scientific">marine sediment metagenome</name>
    <dbReference type="NCBI Taxonomy" id="412755"/>
    <lineage>
        <taxon>unclassified sequences</taxon>
        <taxon>metagenomes</taxon>
        <taxon>ecological metagenomes</taxon>
    </lineage>
</organism>
<comment type="caution">
    <text evidence="1">The sequence shown here is derived from an EMBL/GenBank/DDBJ whole genome shotgun (WGS) entry which is preliminary data.</text>
</comment>
<dbReference type="EMBL" id="BARW01020953">
    <property type="protein sequence ID" value="GAI97677.1"/>
    <property type="molecule type" value="Genomic_DNA"/>
</dbReference>
<dbReference type="Gene3D" id="1.10.287.890">
    <property type="entry name" value="Crystal structure of tRNA isopentenylpyrophosphate transferase (bh2366) domain"/>
    <property type="match status" value="1"/>
</dbReference>
<dbReference type="Pfam" id="PF01715">
    <property type="entry name" value="IPPT"/>
    <property type="match status" value="1"/>
</dbReference>
<sequence length="101" mass="11726">LRVDEMIKRGLVAEVEKLVNMGYDFSLPAMSGIGYKQIGMFLKGGLTLPAAIQQIKFETHRFVRRQYAWFRLKDDRIKWFDIQGQPDSEITALLAKFMRGE</sequence>
<accession>X1SX81</accession>
<protein>
    <recommendedName>
        <fullName evidence="2">tRNA (Adenosine(37)-N6)-dimethylallyltransferase MiaA</fullName>
    </recommendedName>
</protein>
<proteinExistence type="predicted"/>
<name>X1SX81_9ZZZZ</name>
<evidence type="ECO:0000313" key="1">
    <source>
        <dbReference type="EMBL" id="GAI97677.1"/>
    </source>
</evidence>